<dbReference type="WBParaSite" id="ES5_v2.g14261.t1">
    <property type="protein sequence ID" value="ES5_v2.g14261.t1"/>
    <property type="gene ID" value="ES5_v2.g14261"/>
</dbReference>
<reference evidence="2" key="1">
    <citation type="submission" date="2022-11" db="UniProtKB">
        <authorList>
            <consortium name="WormBaseParasite"/>
        </authorList>
    </citation>
    <scope>IDENTIFICATION</scope>
</reference>
<sequence length="78" mass="9381">MNFDAKIYYLTLFEIQGEPFDPDEFLKYISANRSEYFKLNLKFDPNHFNVEFFNGIKKLMDDYGKSCENTFVEIKFNP</sequence>
<dbReference type="Proteomes" id="UP000887579">
    <property type="component" value="Unplaced"/>
</dbReference>
<organism evidence="1 2">
    <name type="scientific">Panagrolaimus sp. ES5</name>
    <dbReference type="NCBI Taxonomy" id="591445"/>
    <lineage>
        <taxon>Eukaryota</taxon>
        <taxon>Metazoa</taxon>
        <taxon>Ecdysozoa</taxon>
        <taxon>Nematoda</taxon>
        <taxon>Chromadorea</taxon>
        <taxon>Rhabditida</taxon>
        <taxon>Tylenchina</taxon>
        <taxon>Panagrolaimomorpha</taxon>
        <taxon>Panagrolaimoidea</taxon>
        <taxon>Panagrolaimidae</taxon>
        <taxon>Panagrolaimus</taxon>
    </lineage>
</organism>
<evidence type="ECO:0000313" key="1">
    <source>
        <dbReference type="Proteomes" id="UP000887579"/>
    </source>
</evidence>
<name>A0AC34FAM3_9BILA</name>
<evidence type="ECO:0000313" key="2">
    <source>
        <dbReference type="WBParaSite" id="ES5_v2.g14261.t1"/>
    </source>
</evidence>
<proteinExistence type="predicted"/>
<accession>A0AC34FAM3</accession>
<protein>
    <submittedName>
        <fullName evidence="2">Uncharacterized protein</fullName>
    </submittedName>
</protein>